<feature type="region of interest" description="Disordered" evidence="1">
    <location>
        <begin position="86"/>
        <end position="110"/>
    </location>
</feature>
<evidence type="ECO:0000313" key="4">
    <source>
        <dbReference type="Proteomes" id="UP000823910"/>
    </source>
</evidence>
<proteinExistence type="predicted"/>
<evidence type="ECO:0000313" key="3">
    <source>
        <dbReference type="EMBL" id="HJC05545.1"/>
    </source>
</evidence>
<dbReference type="InterPro" id="IPR027890">
    <property type="entry name" value="DUF4491"/>
</dbReference>
<name>A0A9D2MYL4_9FIRM</name>
<evidence type="ECO:0000256" key="2">
    <source>
        <dbReference type="SAM" id="Phobius"/>
    </source>
</evidence>
<reference evidence="3" key="1">
    <citation type="journal article" date="2021" name="PeerJ">
        <title>Extensive microbial diversity within the chicken gut microbiome revealed by metagenomics and culture.</title>
        <authorList>
            <person name="Gilroy R."/>
            <person name="Ravi A."/>
            <person name="Getino M."/>
            <person name="Pursley I."/>
            <person name="Horton D.L."/>
            <person name="Alikhan N.F."/>
            <person name="Baker D."/>
            <person name="Gharbi K."/>
            <person name="Hall N."/>
            <person name="Watson M."/>
            <person name="Adriaenssens E.M."/>
            <person name="Foster-Nyarko E."/>
            <person name="Jarju S."/>
            <person name="Secka A."/>
            <person name="Antonio M."/>
            <person name="Oren A."/>
            <person name="Chaudhuri R.R."/>
            <person name="La Ragione R."/>
            <person name="Hildebrand F."/>
            <person name="Pallen M.J."/>
        </authorList>
    </citation>
    <scope>NUCLEOTIDE SEQUENCE</scope>
    <source>
        <strain evidence="3">CHK180-15479</strain>
    </source>
</reference>
<evidence type="ECO:0000256" key="1">
    <source>
        <dbReference type="SAM" id="MobiDB-lite"/>
    </source>
</evidence>
<protein>
    <submittedName>
        <fullName evidence="3">DUF4491 family protein</fullName>
    </submittedName>
</protein>
<dbReference type="Pfam" id="PF14898">
    <property type="entry name" value="DUF4491"/>
    <property type="match status" value="1"/>
</dbReference>
<reference evidence="3" key="2">
    <citation type="submission" date="2021-04" db="EMBL/GenBank/DDBJ databases">
        <authorList>
            <person name="Gilroy R."/>
        </authorList>
    </citation>
    <scope>NUCLEOTIDE SEQUENCE</scope>
    <source>
        <strain evidence="3">CHK180-15479</strain>
    </source>
</reference>
<feature type="compositionally biased region" description="Basic and acidic residues" evidence="1">
    <location>
        <begin position="98"/>
        <end position="110"/>
    </location>
</feature>
<organism evidence="3 4">
    <name type="scientific">Candidatus Enterocloster excrementipullorum</name>
    <dbReference type="NCBI Taxonomy" id="2838559"/>
    <lineage>
        <taxon>Bacteria</taxon>
        <taxon>Bacillati</taxon>
        <taxon>Bacillota</taxon>
        <taxon>Clostridia</taxon>
        <taxon>Lachnospirales</taxon>
        <taxon>Lachnospiraceae</taxon>
        <taxon>Enterocloster</taxon>
    </lineage>
</organism>
<keyword evidence="2" id="KW-0812">Transmembrane</keyword>
<keyword evidence="2" id="KW-1133">Transmembrane helix</keyword>
<feature type="transmembrane region" description="Helical" evidence="2">
    <location>
        <begin position="6"/>
        <end position="23"/>
    </location>
</feature>
<gene>
    <name evidence="3" type="ORF">H9704_05245</name>
</gene>
<comment type="caution">
    <text evidence="3">The sequence shown here is derived from an EMBL/GenBank/DDBJ whole genome shotgun (WGS) entry which is preliminary data.</text>
</comment>
<feature type="transmembrane region" description="Helical" evidence="2">
    <location>
        <begin position="30"/>
        <end position="49"/>
    </location>
</feature>
<sequence>MNISGVIIAAACFLVIGIFHPIVIKAEYHFSAGCWPAFLAAGIAALATSTQVGNVTVSAVLGVLGCSCLWSILELKEQEKRVERGWFPANPKRKSHEKKGTPDRKGVSDK</sequence>
<dbReference type="Proteomes" id="UP000823910">
    <property type="component" value="Unassembled WGS sequence"/>
</dbReference>
<dbReference type="EMBL" id="DWWT01000021">
    <property type="protein sequence ID" value="HJC05545.1"/>
    <property type="molecule type" value="Genomic_DNA"/>
</dbReference>
<accession>A0A9D2MYL4</accession>
<keyword evidence="2" id="KW-0472">Membrane</keyword>
<feature type="transmembrane region" description="Helical" evidence="2">
    <location>
        <begin position="55"/>
        <end position="73"/>
    </location>
</feature>
<dbReference type="AlphaFoldDB" id="A0A9D2MYL4"/>